<organism evidence="6 7">
    <name type="scientific">Bradyrhizobium agreste</name>
    <dbReference type="NCBI Taxonomy" id="2751811"/>
    <lineage>
        <taxon>Bacteria</taxon>
        <taxon>Pseudomonadati</taxon>
        <taxon>Pseudomonadota</taxon>
        <taxon>Alphaproteobacteria</taxon>
        <taxon>Hyphomicrobiales</taxon>
        <taxon>Nitrobacteraceae</taxon>
        <taxon>Bradyrhizobium</taxon>
    </lineage>
</organism>
<evidence type="ECO:0000313" key="6">
    <source>
        <dbReference type="EMBL" id="MBH5396261.1"/>
    </source>
</evidence>
<dbReference type="Gene3D" id="2.102.10.10">
    <property type="entry name" value="Rieske [2Fe-2S] iron-sulphur domain"/>
    <property type="match status" value="1"/>
</dbReference>
<dbReference type="RefSeq" id="WP_197957713.1">
    <property type="nucleotide sequence ID" value="NZ_JACCHP010000001.1"/>
</dbReference>
<accession>A0ABS0PGE9</accession>
<sequence>MSRHVVARVDEITPGACKIVTVKGREIGIFRVNDEFFALVNRCPHQGAQLCKGALVSGVDSPGPGEYSLTRPGEMLRCPWHCWEFDIRTGQSWCDPDSVRARTYAVEVEPGATLAKGPYKAETLPVSVDQDYVVITV</sequence>
<dbReference type="Proteomes" id="UP000807370">
    <property type="component" value="Unassembled WGS sequence"/>
</dbReference>
<keyword evidence="4" id="KW-0411">Iron-sulfur</keyword>
<dbReference type="EMBL" id="JACCHP010000001">
    <property type="protein sequence ID" value="MBH5396261.1"/>
    <property type="molecule type" value="Genomic_DNA"/>
</dbReference>
<feature type="domain" description="Rieske" evidence="5">
    <location>
        <begin position="4"/>
        <end position="115"/>
    </location>
</feature>
<dbReference type="PANTHER" id="PTHR21496">
    <property type="entry name" value="FERREDOXIN-RELATED"/>
    <property type="match status" value="1"/>
</dbReference>
<reference evidence="6 7" key="1">
    <citation type="submission" date="2020-07" db="EMBL/GenBank/DDBJ databases">
        <title>Bradyrhizobium diversity isolated from nodules of indigenous legumes of Western Australia.</title>
        <authorList>
            <person name="Klepa M.S."/>
        </authorList>
    </citation>
    <scope>NUCLEOTIDE SEQUENCE [LARGE SCALE GENOMIC DNA]</scope>
    <source>
        <strain evidence="6 7">CNPSo 4010</strain>
    </source>
</reference>
<keyword evidence="1" id="KW-0001">2Fe-2S</keyword>
<gene>
    <name evidence="6" type="ORF">HZZ13_00240</name>
</gene>
<keyword evidence="3" id="KW-0408">Iron</keyword>
<dbReference type="InterPro" id="IPR036922">
    <property type="entry name" value="Rieske_2Fe-2S_sf"/>
</dbReference>
<keyword evidence="7" id="KW-1185">Reference proteome</keyword>
<name>A0ABS0PGE9_9BRAD</name>
<dbReference type="Pfam" id="PF00355">
    <property type="entry name" value="Rieske"/>
    <property type="match status" value="1"/>
</dbReference>
<keyword evidence="2" id="KW-0479">Metal-binding</keyword>
<dbReference type="SUPFAM" id="SSF50022">
    <property type="entry name" value="ISP domain"/>
    <property type="match status" value="1"/>
</dbReference>
<evidence type="ECO:0000313" key="7">
    <source>
        <dbReference type="Proteomes" id="UP000807370"/>
    </source>
</evidence>
<evidence type="ECO:0000259" key="5">
    <source>
        <dbReference type="PROSITE" id="PS51296"/>
    </source>
</evidence>
<dbReference type="InterPro" id="IPR017941">
    <property type="entry name" value="Rieske_2Fe-2S"/>
</dbReference>
<evidence type="ECO:0000256" key="1">
    <source>
        <dbReference type="ARBA" id="ARBA00022714"/>
    </source>
</evidence>
<evidence type="ECO:0000256" key="3">
    <source>
        <dbReference type="ARBA" id="ARBA00023004"/>
    </source>
</evidence>
<proteinExistence type="predicted"/>
<evidence type="ECO:0000256" key="4">
    <source>
        <dbReference type="ARBA" id="ARBA00023014"/>
    </source>
</evidence>
<protein>
    <submittedName>
        <fullName evidence="6">Rieske 2Fe-2S domain-containing protein</fullName>
    </submittedName>
</protein>
<evidence type="ECO:0000256" key="2">
    <source>
        <dbReference type="ARBA" id="ARBA00022723"/>
    </source>
</evidence>
<comment type="caution">
    <text evidence="6">The sequence shown here is derived from an EMBL/GenBank/DDBJ whole genome shotgun (WGS) entry which is preliminary data.</text>
</comment>
<dbReference type="PROSITE" id="PS51296">
    <property type="entry name" value="RIESKE"/>
    <property type="match status" value="1"/>
</dbReference>
<dbReference type="PANTHER" id="PTHR21496:SF23">
    <property type="entry name" value="3-PHENYLPROPIONATE_CINNAMIC ACID DIOXYGENASE FERREDOXIN SUBUNIT"/>
    <property type="match status" value="1"/>
</dbReference>